<protein>
    <recommendedName>
        <fullName evidence="3">PHP domain-containing protein</fullName>
    </recommendedName>
</protein>
<dbReference type="GO" id="GO:0035312">
    <property type="term" value="F:5'-3' DNA exonuclease activity"/>
    <property type="evidence" value="ECO:0007669"/>
    <property type="project" value="TreeGrafter"/>
</dbReference>
<reference evidence="1 2" key="1">
    <citation type="submission" date="2016-12" db="EMBL/GenBank/DDBJ databases">
        <title>The whole genome sequencing and assembly of Bacillus cohnii DSM 6307T strain.</title>
        <authorList>
            <person name="Lee Y.-J."/>
            <person name="Yi H."/>
            <person name="Bahn Y.-S."/>
            <person name="Kim J.F."/>
            <person name="Lee D.-W."/>
        </authorList>
    </citation>
    <scope>NUCLEOTIDE SEQUENCE [LARGE SCALE GENOMIC DNA]</scope>
    <source>
        <strain evidence="1 2">DSM 6307</strain>
    </source>
</reference>
<keyword evidence="2" id="KW-1185">Reference proteome</keyword>
<accession>A0A223KW55</accession>
<evidence type="ECO:0000313" key="2">
    <source>
        <dbReference type="Proteomes" id="UP000215224"/>
    </source>
</evidence>
<evidence type="ECO:0008006" key="3">
    <source>
        <dbReference type="Google" id="ProtNLM"/>
    </source>
</evidence>
<dbReference type="KEGG" id="bcoh:BC6307_21400"/>
<dbReference type="STRING" id="1314751.GCA_001591425_03630"/>
<dbReference type="GO" id="GO:0004534">
    <property type="term" value="F:5'-3' RNA exonuclease activity"/>
    <property type="evidence" value="ECO:0007669"/>
    <property type="project" value="TreeGrafter"/>
</dbReference>
<name>A0A223KW55_9BACI</name>
<dbReference type="SUPFAM" id="SSF89550">
    <property type="entry name" value="PHP domain-like"/>
    <property type="match status" value="1"/>
</dbReference>
<gene>
    <name evidence="1" type="ORF">BC6307_21400</name>
</gene>
<organism evidence="1 2">
    <name type="scientific">Sutcliffiella cohnii</name>
    <dbReference type="NCBI Taxonomy" id="33932"/>
    <lineage>
        <taxon>Bacteria</taxon>
        <taxon>Bacillati</taxon>
        <taxon>Bacillota</taxon>
        <taxon>Bacilli</taxon>
        <taxon>Bacillales</taxon>
        <taxon>Bacillaceae</taxon>
        <taxon>Sutcliffiella</taxon>
    </lineage>
</organism>
<dbReference type="Proteomes" id="UP000215224">
    <property type="component" value="Chromosome"/>
</dbReference>
<proteinExistence type="predicted"/>
<dbReference type="Pfam" id="PF13263">
    <property type="entry name" value="PHP_C"/>
    <property type="match status" value="1"/>
</dbReference>
<dbReference type="InterPro" id="IPR052018">
    <property type="entry name" value="PHP_domain"/>
</dbReference>
<dbReference type="PANTHER" id="PTHR42924:SF3">
    <property type="entry name" value="POLYMERASE_HISTIDINOL PHOSPHATASE N-TERMINAL DOMAIN-CONTAINING PROTEIN"/>
    <property type="match status" value="1"/>
</dbReference>
<dbReference type="RefSeq" id="WP_066419417.1">
    <property type="nucleotide sequence ID" value="NZ_CP018866.1"/>
</dbReference>
<dbReference type="CDD" id="cd07432">
    <property type="entry name" value="PHP_HisPPase"/>
    <property type="match status" value="1"/>
</dbReference>
<sequence length="224" mass="25811">MLLDLQIHSNFSYDGSITYEELLIYDGNIDVVAVTDHNNFDFHYKHRENTIGETYKIGKLTVIPAEEIMTCDAGEIIGLFLKEHVQEGLTLSETIKMIKSQNGLVYVPHPFDLYRKKSRPKMKRVTELIKEVDIVEINNGKYFTRFEFMIANSYANKYSKPYSAGSDAHKIEELGRTWIEVNDKKSITNSLDLLSLLRGPTKVIKHKPNALKRVIKKFKKVVIN</sequence>
<dbReference type="PANTHER" id="PTHR42924">
    <property type="entry name" value="EXONUCLEASE"/>
    <property type="match status" value="1"/>
</dbReference>
<dbReference type="AlphaFoldDB" id="A0A223KW55"/>
<dbReference type="InterPro" id="IPR016195">
    <property type="entry name" value="Pol/histidinol_Pase-like"/>
</dbReference>
<evidence type="ECO:0000313" key="1">
    <source>
        <dbReference type="EMBL" id="AST93637.1"/>
    </source>
</evidence>
<dbReference type="EMBL" id="CP018866">
    <property type="protein sequence ID" value="AST93637.1"/>
    <property type="molecule type" value="Genomic_DNA"/>
</dbReference>
<dbReference type="Gene3D" id="3.20.20.140">
    <property type="entry name" value="Metal-dependent hydrolases"/>
    <property type="match status" value="1"/>
</dbReference>